<organism evidence="1 2">
    <name type="scientific">Pseudoclavibacter caeni</name>
    <dbReference type="NCBI Taxonomy" id="908846"/>
    <lineage>
        <taxon>Bacteria</taxon>
        <taxon>Bacillati</taxon>
        <taxon>Actinomycetota</taxon>
        <taxon>Actinomycetes</taxon>
        <taxon>Micrococcales</taxon>
        <taxon>Microbacteriaceae</taxon>
        <taxon>Pseudoclavibacter</taxon>
    </lineage>
</organism>
<gene>
    <name evidence="1" type="ORF">F8O02_04305</name>
</gene>
<dbReference type="OrthoDB" id="7062584at2"/>
<dbReference type="EMBL" id="WBKA01000003">
    <property type="protein sequence ID" value="KAB1632248.1"/>
    <property type="molecule type" value="Genomic_DNA"/>
</dbReference>
<dbReference type="InterPro" id="IPR012349">
    <property type="entry name" value="Split_barrel_FMN-bd"/>
</dbReference>
<dbReference type="InterPro" id="IPR024747">
    <property type="entry name" value="Pyridox_Oxase-rel"/>
</dbReference>
<protein>
    <submittedName>
        <fullName evidence="1">Pyridoxamine 5'-phosphate oxidase family protein</fullName>
    </submittedName>
</protein>
<dbReference type="AlphaFoldDB" id="A0A7C8FSS1"/>
<accession>A0A7C8FSS1</accession>
<name>A0A7C8FSS1_9MICO</name>
<dbReference type="Pfam" id="PF12900">
    <property type="entry name" value="Pyridox_ox_2"/>
    <property type="match status" value="1"/>
</dbReference>
<keyword evidence="2" id="KW-1185">Reference proteome</keyword>
<proteinExistence type="predicted"/>
<dbReference type="RefSeq" id="WP_158036026.1">
    <property type="nucleotide sequence ID" value="NZ_BAAAZV010000017.1"/>
</dbReference>
<dbReference type="SUPFAM" id="SSF50475">
    <property type="entry name" value="FMN-binding split barrel"/>
    <property type="match status" value="1"/>
</dbReference>
<dbReference type="Gene3D" id="2.30.110.10">
    <property type="entry name" value="Electron Transport, Fmn-binding Protein, Chain A"/>
    <property type="match status" value="1"/>
</dbReference>
<dbReference type="Proteomes" id="UP000481339">
    <property type="component" value="Unassembled WGS sequence"/>
</dbReference>
<comment type="caution">
    <text evidence="1">The sequence shown here is derived from an EMBL/GenBank/DDBJ whole genome shotgun (WGS) entry which is preliminary data.</text>
</comment>
<evidence type="ECO:0000313" key="1">
    <source>
        <dbReference type="EMBL" id="KAB1632248.1"/>
    </source>
</evidence>
<evidence type="ECO:0000313" key="2">
    <source>
        <dbReference type="Proteomes" id="UP000481339"/>
    </source>
</evidence>
<reference evidence="1 2" key="1">
    <citation type="submission" date="2019-09" db="EMBL/GenBank/DDBJ databases">
        <title>Phylogeny of genus Pseudoclavibacter and closely related genus.</title>
        <authorList>
            <person name="Li Y."/>
        </authorList>
    </citation>
    <scope>NUCLEOTIDE SEQUENCE [LARGE SCALE GENOMIC DNA]</scope>
    <source>
        <strain evidence="1 2">JCM 16921</strain>
    </source>
</reference>
<sequence>MADNDTIITEMPVDEAWRQLGSAALGHIAFVIDGAPEIFPINYAVDGHTVLLRTAPGTKLFGITVNPRVAIETEQYDATTGWSVIAKGTAEVLTDDAALEAADEAGLRPWVPTIKENVVRIAVDEITGRRFRFGPEPESVPEGAA</sequence>